<organism evidence="4 5">
    <name type="scientific">Halanaerobium polyolivorans</name>
    <dbReference type="NCBI Taxonomy" id="2886943"/>
    <lineage>
        <taxon>Bacteria</taxon>
        <taxon>Bacillati</taxon>
        <taxon>Bacillota</taxon>
        <taxon>Clostridia</taxon>
        <taxon>Halanaerobiales</taxon>
        <taxon>Halanaerobiaceae</taxon>
        <taxon>Halanaerobium</taxon>
    </lineage>
</organism>
<feature type="domain" description="DUF3048" evidence="3">
    <location>
        <begin position="241"/>
        <end position="352"/>
    </location>
</feature>
<keyword evidence="5" id="KW-1185">Reference proteome</keyword>
<feature type="signal peptide" evidence="1">
    <location>
        <begin position="1"/>
        <end position="20"/>
    </location>
</feature>
<gene>
    <name evidence="4" type="ORF">LJ207_08640</name>
</gene>
<protein>
    <submittedName>
        <fullName evidence="4">DUF3048 domain-containing protein</fullName>
    </submittedName>
</protein>
<accession>A0AAW4X0Q4</accession>
<dbReference type="InterPro" id="IPR021416">
    <property type="entry name" value="DUF3048_N"/>
</dbReference>
<evidence type="ECO:0000313" key="5">
    <source>
        <dbReference type="Proteomes" id="UP001199296"/>
    </source>
</evidence>
<reference evidence="4 5" key="1">
    <citation type="submission" date="2021-10" db="EMBL/GenBank/DDBJ databases">
        <authorList>
            <person name="Grouzdev D.S."/>
            <person name="Pantiukh K.S."/>
            <person name="Krutkina M.S."/>
        </authorList>
    </citation>
    <scope>NUCLEOTIDE SEQUENCE [LARGE SCALE GENOMIC DNA]</scope>
    <source>
        <strain evidence="4 5">Z-7514</strain>
    </source>
</reference>
<evidence type="ECO:0000313" key="4">
    <source>
        <dbReference type="EMBL" id="MCC3145387.1"/>
    </source>
</evidence>
<dbReference type="InterPro" id="IPR023158">
    <property type="entry name" value="YerB-like_sf"/>
</dbReference>
<dbReference type="Proteomes" id="UP001199296">
    <property type="component" value="Unassembled WGS sequence"/>
</dbReference>
<comment type="caution">
    <text evidence="4">The sequence shown here is derived from an EMBL/GenBank/DDBJ whole genome shotgun (WGS) entry which is preliminary data.</text>
</comment>
<evidence type="ECO:0000256" key="1">
    <source>
        <dbReference type="SAM" id="SignalP"/>
    </source>
</evidence>
<dbReference type="Pfam" id="PF11258">
    <property type="entry name" value="DUF3048"/>
    <property type="match status" value="1"/>
</dbReference>
<sequence>MRKKSILLALLLILTLVFLAACGSQDQDQLREEEQPVQEELSDEEIDEQLDRIEAEYEADEEQIGADAEPSYSSTSPFTGMPLAEEYYKRAVAVAVENSPAARPQSGLEEAEIIYEFMLEGGITRFLAIYWPDLPEKIGPIRSARPFLIETAAAYDALFLHAGASPDGFQMLNDNGILHLDEIYQSQYFWRSSKRRAPNNLYTGRPSLDDYLNNLAEREYPEQFNFITASVLSNFSPAEEITINYWGDYNVLYRYNSLQNNYDRYIYDFETPHQVESGAHLNAKNIIVKFVETSTKDQEGRQEINLNSSGEIKLFRDGTVIEGNWERNSNNQITYLDNNGSEIELNPGQSWIQLVPNGTEVNY</sequence>
<dbReference type="RefSeq" id="WP_229346085.1">
    <property type="nucleotide sequence ID" value="NZ_JAJFAT010000011.1"/>
</dbReference>
<dbReference type="Gene3D" id="3.50.90.10">
    <property type="entry name" value="YerB-like"/>
    <property type="match status" value="1"/>
</dbReference>
<dbReference type="InterPro" id="IPR035328">
    <property type="entry name" value="DUF3048_C"/>
</dbReference>
<proteinExistence type="predicted"/>
<keyword evidence="1" id="KW-0732">Signal</keyword>
<dbReference type="SUPFAM" id="SSF159774">
    <property type="entry name" value="YerB-like"/>
    <property type="match status" value="1"/>
</dbReference>
<feature type="domain" description="DUF3048" evidence="2">
    <location>
        <begin position="78"/>
        <end position="214"/>
    </location>
</feature>
<dbReference type="Pfam" id="PF17479">
    <property type="entry name" value="DUF3048_C"/>
    <property type="match status" value="1"/>
</dbReference>
<evidence type="ECO:0000259" key="2">
    <source>
        <dbReference type="Pfam" id="PF11258"/>
    </source>
</evidence>
<name>A0AAW4X0Q4_9FIRM</name>
<evidence type="ECO:0000259" key="3">
    <source>
        <dbReference type="Pfam" id="PF17479"/>
    </source>
</evidence>
<dbReference type="PROSITE" id="PS51257">
    <property type="entry name" value="PROKAR_LIPOPROTEIN"/>
    <property type="match status" value="1"/>
</dbReference>
<dbReference type="AlphaFoldDB" id="A0AAW4X0Q4"/>
<feature type="chain" id="PRO_5043755915" evidence="1">
    <location>
        <begin position="21"/>
        <end position="363"/>
    </location>
</feature>
<dbReference type="EMBL" id="JAJFAT010000011">
    <property type="protein sequence ID" value="MCC3145387.1"/>
    <property type="molecule type" value="Genomic_DNA"/>
</dbReference>